<sequence length="255" mass="28756">VISSDLFLIISQRTSSIPTIVGTFCISYLISTSDNHASILFPYISDTGALPPESCIFGQLLNICSFLCFVCVYCWYLHECSVIRARHGPYSHIIFSRVTCIVGCLCSLGMSMVANFQEASLIVVHLIGAIMTFNLGVIFAALVTFSTRKHLDYNFRIYIFRIILTIFGFLANVGVFIFGRLSGGLSGPFPRKWDPSEPGYTYHAMSSFCEWLMSFIFLLFFFSMIFELKNYVLHSVKVQHRYISTGNNEQTPLLA</sequence>
<evidence type="ECO:0000256" key="1">
    <source>
        <dbReference type="ARBA" id="ARBA00004127"/>
    </source>
</evidence>
<dbReference type="InterPro" id="IPR050911">
    <property type="entry name" value="DRAM/TMEM150_Autophagy_Mod"/>
</dbReference>
<feature type="transmembrane region" description="Helical" evidence="6">
    <location>
        <begin position="122"/>
        <end position="145"/>
    </location>
</feature>
<feature type="transmembrane region" description="Helical" evidence="6">
    <location>
        <begin position="98"/>
        <end position="116"/>
    </location>
</feature>
<dbReference type="Pfam" id="PF10277">
    <property type="entry name" value="Frag1"/>
    <property type="match status" value="1"/>
</dbReference>
<dbReference type="GO" id="GO:0012505">
    <property type="term" value="C:endomembrane system"/>
    <property type="evidence" value="ECO:0007669"/>
    <property type="project" value="UniProtKB-SubCell"/>
</dbReference>
<comment type="similarity">
    <text evidence="2">Belongs to the DRAM/TMEM150 family.</text>
</comment>
<evidence type="ECO:0000313" key="9">
    <source>
        <dbReference type="Proteomes" id="UP000311919"/>
    </source>
</evidence>
<gene>
    <name evidence="8" type="ORF">EWB00_011220</name>
</gene>
<feature type="non-terminal residue" evidence="8">
    <location>
        <position position="1"/>
    </location>
</feature>
<dbReference type="PANTHER" id="PTHR21324:SF2">
    <property type="entry name" value="EG:22E5.9 PROTEIN"/>
    <property type="match status" value="1"/>
</dbReference>
<evidence type="ECO:0000256" key="2">
    <source>
        <dbReference type="ARBA" id="ARBA00006565"/>
    </source>
</evidence>
<evidence type="ECO:0000256" key="4">
    <source>
        <dbReference type="ARBA" id="ARBA00022989"/>
    </source>
</evidence>
<evidence type="ECO:0000313" key="8">
    <source>
        <dbReference type="EMBL" id="TNN17305.1"/>
    </source>
</evidence>
<evidence type="ECO:0000259" key="7">
    <source>
        <dbReference type="Pfam" id="PF10277"/>
    </source>
</evidence>
<feature type="transmembrane region" description="Helical" evidence="6">
    <location>
        <begin position="56"/>
        <end position="77"/>
    </location>
</feature>
<protein>
    <submittedName>
        <fullName evidence="8">DNA damage-regulated autophagy modulator protein isoform 1</fullName>
    </submittedName>
</protein>
<keyword evidence="3 6" id="KW-0812">Transmembrane</keyword>
<keyword evidence="9" id="KW-1185">Reference proteome</keyword>
<dbReference type="InterPro" id="IPR019402">
    <property type="entry name" value="CWH43_N"/>
</dbReference>
<evidence type="ECO:0000256" key="3">
    <source>
        <dbReference type="ARBA" id="ARBA00022692"/>
    </source>
</evidence>
<accession>A0A4Z2DL99</accession>
<feature type="domain" description="CWH43-like N-terminal" evidence="7">
    <location>
        <begin position="21"/>
        <end position="230"/>
    </location>
</feature>
<dbReference type="AlphaFoldDB" id="A0A4Z2DL99"/>
<comment type="caution">
    <text evidence="8">The sequence shown here is derived from an EMBL/GenBank/DDBJ whole genome shotgun (WGS) entry which is preliminary data.</text>
</comment>
<name>A0A4Z2DL99_SCHJA</name>
<dbReference type="OrthoDB" id="191706at2759"/>
<feature type="transmembrane region" description="Helical" evidence="6">
    <location>
        <begin position="199"/>
        <end position="222"/>
    </location>
</feature>
<keyword evidence="5 6" id="KW-0472">Membrane</keyword>
<organism evidence="8 9">
    <name type="scientific">Schistosoma japonicum</name>
    <name type="common">Blood fluke</name>
    <dbReference type="NCBI Taxonomy" id="6182"/>
    <lineage>
        <taxon>Eukaryota</taxon>
        <taxon>Metazoa</taxon>
        <taxon>Spiralia</taxon>
        <taxon>Lophotrochozoa</taxon>
        <taxon>Platyhelminthes</taxon>
        <taxon>Trematoda</taxon>
        <taxon>Digenea</taxon>
        <taxon>Strigeidida</taxon>
        <taxon>Schistosomatoidea</taxon>
        <taxon>Schistosomatidae</taxon>
        <taxon>Schistosoma</taxon>
    </lineage>
</organism>
<evidence type="ECO:0000256" key="5">
    <source>
        <dbReference type="ARBA" id="ARBA00023136"/>
    </source>
</evidence>
<dbReference type="EMBL" id="SKCS01000094">
    <property type="protein sequence ID" value="TNN17305.1"/>
    <property type="molecule type" value="Genomic_DNA"/>
</dbReference>
<feature type="transmembrane region" description="Helical" evidence="6">
    <location>
        <begin position="157"/>
        <end position="179"/>
    </location>
</feature>
<proteinExistence type="inferred from homology"/>
<keyword evidence="4 6" id="KW-1133">Transmembrane helix</keyword>
<reference evidence="8 9" key="1">
    <citation type="submission" date="2019-03" db="EMBL/GenBank/DDBJ databases">
        <title>An improved genome assembly of the fluke Schistosoma japonicum.</title>
        <authorList>
            <person name="Hu W."/>
            <person name="Luo F."/>
            <person name="Yin M."/>
            <person name="Mo X."/>
            <person name="Sun C."/>
            <person name="Wu Q."/>
            <person name="Zhu B."/>
            <person name="Xiang M."/>
            <person name="Wang J."/>
            <person name="Wang Y."/>
            <person name="Zhang T."/>
            <person name="Xu B."/>
            <person name="Zheng H."/>
            <person name="Feng Z."/>
        </authorList>
    </citation>
    <scope>NUCLEOTIDE SEQUENCE [LARGE SCALE GENOMIC DNA]</scope>
    <source>
        <strain evidence="8">HuSjv2</strain>
        <tissue evidence="8">Worms</tissue>
    </source>
</reference>
<dbReference type="Proteomes" id="UP000311919">
    <property type="component" value="Unassembled WGS sequence"/>
</dbReference>
<comment type="subcellular location">
    <subcellularLocation>
        <location evidence="1">Endomembrane system</location>
        <topology evidence="1">Multi-pass membrane protein</topology>
    </subcellularLocation>
</comment>
<dbReference type="PANTHER" id="PTHR21324">
    <property type="entry name" value="FASTING-INDUCIBLE INTEGRAL MEMBRANE PROTEIN TM6P1-RELATED"/>
    <property type="match status" value="1"/>
</dbReference>
<evidence type="ECO:0000256" key="6">
    <source>
        <dbReference type="SAM" id="Phobius"/>
    </source>
</evidence>